<keyword evidence="1" id="KW-0732">Signal</keyword>
<dbReference type="CTD" id="9951259"/>
<evidence type="ECO:0000256" key="1">
    <source>
        <dbReference type="SAM" id="SignalP"/>
    </source>
</evidence>
<dbReference type="EMBL" id="JH712375">
    <property type="protein sequence ID" value="EFO14731.1"/>
    <property type="molecule type" value="Genomic_DNA"/>
</dbReference>
<dbReference type="RefSeq" id="XP_003149338.1">
    <property type="nucleotide sequence ID" value="XM_003149290.1"/>
</dbReference>
<dbReference type="GeneID" id="9951259"/>
<organism evidence="2">
    <name type="scientific">Loa loa</name>
    <name type="common">Eye worm</name>
    <name type="synonym">Filaria loa</name>
    <dbReference type="NCBI Taxonomy" id="7209"/>
    <lineage>
        <taxon>Eukaryota</taxon>
        <taxon>Metazoa</taxon>
        <taxon>Ecdysozoa</taxon>
        <taxon>Nematoda</taxon>
        <taxon>Chromadorea</taxon>
        <taxon>Rhabditida</taxon>
        <taxon>Spirurina</taxon>
        <taxon>Spiruromorpha</taxon>
        <taxon>Filarioidea</taxon>
        <taxon>Onchocercidae</taxon>
        <taxon>Loa</taxon>
    </lineage>
</organism>
<name>A0A1S0TJE6_LOALO</name>
<reference evidence="2" key="1">
    <citation type="submission" date="2012-04" db="EMBL/GenBank/DDBJ databases">
        <title>The Genome Sequence of Loa loa.</title>
        <authorList>
            <consortium name="The Broad Institute Genome Sequencing Platform"/>
            <consortium name="Broad Institute Genome Sequencing Center for Infectious Disease"/>
            <person name="Nutman T.B."/>
            <person name="Fink D.L."/>
            <person name="Russ C."/>
            <person name="Young S."/>
            <person name="Zeng Q."/>
            <person name="Gargeya S."/>
            <person name="Alvarado L."/>
            <person name="Berlin A."/>
            <person name="Chapman S.B."/>
            <person name="Chen Z."/>
            <person name="Freedman E."/>
            <person name="Gellesch M."/>
            <person name="Goldberg J."/>
            <person name="Griggs A."/>
            <person name="Gujja S."/>
            <person name="Heilman E.R."/>
            <person name="Heiman D."/>
            <person name="Howarth C."/>
            <person name="Mehta T."/>
            <person name="Neiman D."/>
            <person name="Pearson M."/>
            <person name="Roberts A."/>
            <person name="Saif S."/>
            <person name="Shea T."/>
            <person name="Shenoy N."/>
            <person name="Sisk P."/>
            <person name="Stolte C."/>
            <person name="Sykes S."/>
            <person name="White J."/>
            <person name="Yandava C."/>
            <person name="Haas B."/>
            <person name="Henn M.R."/>
            <person name="Nusbaum C."/>
            <person name="Birren B."/>
        </authorList>
    </citation>
    <scope>NUCLEOTIDE SEQUENCE [LARGE SCALE GENOMIC DNA]</scope>
</reference>
<gene>
    <name evidence="2" type="ORF">LOAG_13786</name>
</gene>
<accession>A0A1S0TJE6</accession>
<evidence type="ECO:0000313" key="2">
    <source>
        <dbReference type="EMBL" id="EFO14731.1"/>
    </source>
</evidence>
<dbReference type="AlphaFoldDB" id="A0A1S0TJE6"/>
<dbReference type="KEGG" id="loa:LOAG_13786"/>
<proteinExistence type="predicted"/>
<protein>
    <submittedName>
        <fullName evidence="2">Uncharacterized protein</fullName>
    </submittedName>
</protein>
<sequence length="98" mass="11215">MLLNLYIWIILQTTAAYGYGDKTVQEKAVDEMLSKAMINARHTIEELKRNHELLPPQGINVMEHIQMPFRIWPIHTSVEPNVQKLAHAALISIVATKK</sequence>
<feature type="chain" id="PRO_5010352498" evidence="1">
    <location>
        <begin position="21"/>
        <end position="98"/>
    </location>
</feature>
<feature type="signal peptide" evidence="1">
    <location>
        <begin position="1"/>
        <end position="20"/>
    </location>
</feature>
<dbReference type="InParanoid" id="A0A1S0TJE6"/>